<dbReference type="SUPFAM" id="SSF53720">
    <property type="entry name" value="ALDH-like"/>
    <property type="match status" value="1"/>
</dbReference>
<dbReference type="GO" id="GO:0009450">
    <property type="term" value="P:gamma-aminobutyric acid catabolic process"/>
    <property type="evidence" value="ECO:0007669"/>
    <property type="project" value="TreeGrafter"/>
</dbReference>
<dbReference type="CDD" id="cd07103">
    <property type="entry name" value="ALDH_F5_SSADH_GabD"/>
    <property type="match status" value="1"/>
</dbReference>
<name>A0A4Y8IIS8_9BACI</name>
<dbReference type="OrthoDB" id="9762913at2"/>
<feature type="active site" evidence="4">
    <location>
        <position position="280"/>
    </location>
</feature>
<evidence type="ECO:0000256" key="2">
    <source>
        <dbReference type="ARBA" id="ARBA00023002"/>
    </source>
</evidence>
<proteinExistence type="inferred from homology"/>
<dbReference type="InterPro" id="IPR016161">
    <property type="entry name" value="Ald_DH/histidinol_DH"/>
</dbReference>
<evidence type="ECO:0000313" key="7">
    <source>
        <dbReference type="Proteomes" id="UP000297975"/>
    </source>
</evidence>
<accession>A0A4Y8IIS8</accession>
<comment type="caution">
    <text evidence="6">The sequence shown here is derived from an EMBL/GenBank/DDBJ whole genome shotgun (WGS) entry which is preliminary data.</text>
</comment>
<dbReference type="Gene3D" id="3.40.309.10">
    <property type="entry name" value="Aldehyde Dehydrogenase, Chain A, domain 2"/>
    <property type="match status" value="1"/>
</dbReference>
<comment type="similarity">
    <text evidence="1 3">Belongs to the aldehyde dehydrogenase family.</text>
</comment>
<dbReference type="GO" id="GO:0004777">
    <property type="term" value="F:succinate-semialdehyde dehydrogenase (NAD+) activity"/>
    <property type="evidence" value="ECO:0007669"/>
    <property type="project" value="TreeGrafter"/>
</dbReference>
<dbReference type="GO" id="GO:0006081">
    <property type="term" value="P:aldehyde metabolic process"/>
    <property type="evidence" value="ECO:0007669"/>
    <property type="project" value="InterPro"/>
</dbReference>
<dbReference type="InterPro" id="IPR050740">
    <property type="entry name" value="Aldehyde_DH_Superfamily"/>
</dbReference>
<dbReference type="FunFam" id="3.40.309.10:FF:000004">
    <property type="entry name" value="Succinate-semialdehyde dehydrogenase I"/>
    <property type="match status" value="1"/>
</dbReference>
<dbReference type="PROSITE" id="PS00070">
    <property type="entry name" value="ALDEHYDE_DEHYDR_CYS"/>
    <property type="match status" value="1"/>
</dbReference>
<dbReference type="InterPro" id="IPR016162">
    <property type="entry name" value="Ald_DH_N"/>
</dbReference>
<evidence type="ECO:0000259" key="5">
    <source>
        <dbReference type="Pfam" id="PF00171"/>
    </source>
</evidence>
<dbReference type="InterPro" id="IPR015590">
    <property type="entry name" value="Aldehyde_DH_dom"/>
</dbReference>
<dbReference type="Gene3D" id="3.40.605.10">
    <property type="entry name" value="Aldehyde Dehydrogenase, Chain A, domain 1"/>
    <property type="match status" value="1"/>
</dbReference>
<evidence type="ECO:0000313" key="6">
    <source>
        <dbReference type="EMBL" id="TFB18499.1"/>
    </source>
</evidence>
<dbReference type="FunFam" id="3.40.605.10:FF:000026">
    <property type="entry name" value="Aldehyde dehydrogenase, putative"/>
    <property type="match status" value="1"/>
</dbReference>
<protein>
    <recommendedName>
        <fullName evidence="3">Aldehyde dehydrogenase</fullName>
    </recommendedName>
</protein>
<dbReference type="EMBL" id="SOPW01000013">
    <property type="protein sequence ID" value="TFB18499.1"/>
    <property type="molecule type" value="Genomic_DNA"/>
</dbReference>
<feature type="active site" evidence="4">
    <location>
        <position position="246"/>
    </location>
</feature>
<evidence type="ECO:0000256" key="4">
    <source>
        <dbReference type="PIRSR" id="PIRSR036492-1"/>
    </source>
</evidence>
<dbReference type="InterPro" id="IPR016160">
    <property type="entry name" value="Ald_DH_CS_CYS"/>
</dbReference>
<dbReference type="RefSeq" id="WP_134340704.1">
    <property type="nucleotide sequence ID" value="NZ_SOPW01000013.1"/>
</dbReference>
<dbReference type="Pfam" id="PF00171">
    <property type="entry name" value="Aldedh"/>
    <property type="match status" value="1"/>
</dbReference>
<dbReference type="InterPro" id="IPR012394">
    <property type="entry name" value="Aldehyde_DH_NAD(P)"/>
</dbReference>
<dbReference type="PANTHER" id="PTHR43353">
    <property type="entry name" value="SUCCINATE-SEMIALDEHYDE DEHYDROGENASE, MITOCHONDRIAL"/>
    <property type="match status" value="1"/>
</dbReference>
<dbReference type="Proteomes" id="UP000297975">
    <property type="component" value="Unassembled WGS sequence"/>
</dbReference>
<organism evidence="6 7">
    <name type="scientific">Filobacillus milosensis</name>
    <dbReference type="NCBI Taxonomy" id="94137"/>
    <lineage>
        <taxon>Bacteria</taxon>
        <taxon>Bacillati</taxon>
        <taxon>Bacillota</taxon>
        <taxon>Bacilli</taxon>
        <taxon>Bacillales</taxon>
        <taxon>Bacillaceae</taxon>
        <taxon>Filobacillus</taxon>
    </lineage>
</organism>
<feature type="domain" description="Aldehyde dehydrogenase" evidence="5">
    <location>
        <begin position="11"/>
        <end position="470"/>
    </location>
</feature>
<evidence type="ECO:0000256" key="1">
    <source>
        <dbReference type="ARBA" id="ARBA00009986"/>
    </source>
</evidence>
<gene>
    <name evidence="6" type="ORF">E3U55_11945</name>
</gene>
<keyword evidence="2 3" id="KW-0560">Oxidoreductase</keyword>
<dbReference type="PIRSF" id="PIRSF036492">
    <property type="entry name" value="ALDH"/>
    <property type="match status" value="1"/>
</dbReference>
<dbReference type="AlphaFoldDB" id="A0A4Y8IIS8"/>
<dbReference type="InterPro" id="IPR016163">
    <property type="entry name" value="Ald_DH_C"/>
</dbReference>
<dbReference type="FunFam" id="3.40.605.10:FF:000005">
    <property type="entry name" value="Succinate-semialdehyde dehydrogenase I"/>
    <property type="match status" value="1"/>
</dbReference>
<evidence type="ECO:0000256" key="3">
    <source>
        <dbReference type="PIRNR" id="PIRNR036492"/>
    </source>
</evidence>
<sequence length="474" mass="51980">MNKFMFISGQWVGKELEKIPVYNPANGTIVGTIPKGGTEEAKKAIDAASDAFPTWSQLTVYERSNYLEKLFQLMNKYENEIAEIMALEMGKPMNDSIGEVKYAASFIKWFSEEGKRVYGRMIPSDRGGKRLQVIKQPVGVVGAITPWNFPAAMVTRKLGPALASGCTIVIKPPTETPLTAIRLVELCEEAEIPNGVVNLVTGRASEIGDELLTNPKVRKITFTGSTEVGKLLIQKSVDQVKKLSLELGGHAPILVLEDADLDIAAKGVLASKFRNSGQTCIAGNRIYVHEKVYDDFILKFKELTAKLKVGDPMSIDTDIGPLINQDAYEKVKNHVDDAIGKGALCVLGGEGEEKNNTYFYQPTILKDVTPDMLIMNEETFGPIAPIQKIYNDDEAIQYANDTPFGLAAYVFTESYKRANRIIEQLDFGIIGWNDGVPSAAQAPFGGMKQSGIGREGGIEGIEVFLETKYISIGY</sequence>
<reference evidence="6 7" key="1">
    <citation type="submission" date="2019-03" db="EMBL/GenBank/DDBJ databases">
        <authorList>
            <person name="He R.-H."/>
        </authorList>
    </citation>
    <scope>NUCLEOTIDE SEQUENCE [LARGE SCALE GENOMIC DNA]</scope>
    <source>
        <strain evidence="7">SH 714</strain>
    </source>
</reference>
<dbReference type="PANTHER" id="PTHR43353:SF5">
    <property type="entry name" value="SUCCINATE-SEMIALDEHYDE DEHYDROGENASE, MITOCHONDRIAL"/>
    <property type="match status" value="1"/>
</dbReference>
<keyword evidence="7" id="KW-1185">Reference proteome</keyword>